<feature type="transmembrane region" description="Helical" evidence="1">
    <location>
        <begin position="14"/>
        <end position="32"/>
    </location>
</feature>
<feature type="transmembrane region" description="Helical" evidence="1">
    <location>
        <begin position="115"/>
        <end position="132"/>
    </location>
</feature>
<reference evidence="3" key="1">
    <citation type="journal article" date="2019" name="Int. J. Syst. Evol. Microbiol.">
        <title>The Global Catalogue of Microorganisms (GCM) 10K type strain sequencing project: providing services to taxonomists for standard genome sequencing and annotation.</title>
        <authorList>
            <consortium name="The Broad Institute Genomics Platform"/>
            <consortium name="The Broad Institute Genome Sequencing Center for Infectious Disease"/>
            <person name="Wu L."/>
            <person name="Ma J."/>
        </authorList>
    </citation>
    <scope>NUCLEOTIDE SEQUENCE [LARGE SCALE GENOMIC DNA]</scope>
    <source>
        <strain evidence="3">JCM 11444</strain>
    </source>
</reference>
<sequence length="137" mass="14880">MQCEAMLSSRLGRWAKGIVVSAAAAHATYWVWESAKRWESEAQQANPDAGIGAGFIEGALATLAWLTLVPLLLWAGMRLLRERDNQLLVSMGSAAWIILGLQLTRGSISRTETELFLLAFALLGGLLARFRPTAPAD</sequence>
<comment type="caution">
    <text evidence="2">The sequence shown here is derived from an EMBL/GenBank/DDBJ whole genome shotgun (WGS) entry which is preliminary data.</text>
</comment>
<keyword evidence="1" id="KW-0812">Transmembrane</keyword>
<evidence type="ECO:0008006" key="4">
    <source>
        <dbReference type="Google" id="ProtNLM"/>
    </source>
</evidence>
<evidence type="ECO:0000313" key="2">
    <source>
        <dbReference type="EMBL" id="GAA0958306.1"/>
    </source>
</evidence>
<proteinExistence type="predicted"/>
<dbReference type="Proteomes" id="UP001500418">
    <property type="component" value="Unassembled WGS sequence"/>
</dbReference>
<protein>
    <recommendedName>
        <fullName evidence="4">Integral membrane protein</fullName>
    </recommendedName>
</protein>
<evidence type="ECO:0000313" key="3">
    <source>
        <dbReference type="Proteomes" id="UP001500418"/>
    </source>
</evidence>
<keyword evidence="1" id="KW-0472">Membrane</keyword>
<feature type="transmembrane region" description="Helical" evidence="1">
    <location>
        <begin position="52"/>
        <end position="75"/>
    </location>
</feature>
<organism evidence="2 3">
    <name type="scientific">Streptomyces rhizosphaericus</name>
    <dbReference type="NCBI Taxonomy" id="114699"/>
    <lineage>
        <taxon>Bacteria</taxon>
        <taxon>Bacillati</taxon>
        <taxon>Actinomycetota</taxon>
        <taxon>Actinomycetes</taxon>
        <taxon>Kitasatosporales</taxon>
        <taxon>Streptomycetaceae</taxon>
        <taxon>Streptomyces</taxon>
        <taxon>Streptomyces violaceusniger group</taxon>
    </lineage>
</organism>
<feature type="transmembrane region" description="Helical" evidence="1">
    <location>
        <begin position="87"/>
        <end position="103"/>
    </location>
</feature>
<evidence type="ECO:0000256" key="1">
    <source>
        <dbReference type="SAM" id="Phobius"/>
    </source>
</evidence>
<name>A0ABP4C1E1_9ACTN</name>
<dbReference type="EMBL" id="BAAAID010000109">
    <property type="protein sequence ID" value="GAA0958306.1"/>
    <property type="molecule type" value="Genomic_DNA"/>
</dbReference>
<keyword evidence="3" id="KW-1185">Reference proteome</keyword>
<accession>A0ABP4C1E1</accession>
<gene>
    <name evidence="2" type="ORF">GCM10009575_089780</name>
</gene>
<keyword evidence="1" id="KW-1133">Transmembrane helix</keyword>